<feature type="transmembrane region" description="Helical" evidence="5">
    <location>
        <begin position="181"/>
        <end position="202"/>
    </location>
</feature>
<evidence type="ECO:0000313" key="7">
    <source>
        <dbReference type="Proteomes" id="UP001207337"/>
    </source>
</evidence>
<comment type="caution">
    <text evidence="6">The sequence shown here is derived from an EMBL/GenBank/DDBJ whole genome shotgun (WGS) entry which is preliminary data.</text>
</comment>
<sequence length="269" mass="28809">MELLLLLVLGIVAGLVAGLFGLGGGILFTPILFIVFSDAGIADPVVLTIGSSLFCTFIAAAGSSIRQYHQQNFYWSEGLKVGSLGAVGVLLGKQVITSDYYSQQEFVIFFSVLLMYVAYMFYRRGSQGEKHIYLDETPVTFKQSAVTGGLGGFVAALAGIGGGGVMVPLMNLWYKKKFARVVSISSLAIVFISLSGWVQLAFFNGTTETLSAFNIGYVDFGAAFPLALGGLLGGFVGALFNLKINRRYLQYAFAFLAIGMAIKLLAEVF</sequence>
<keyword evidence="7" id="KW-1185">Reference proteome</keyword>
<accession>A0ABT3PZ62</accession>
<comment type="similarity">
    <text evidence="5">Belongs to the 4-toluene sulfonate uptake permease (TSUP) (TC 2.A.102) family.</text>
</comment>
<gene>
    <name evidence="6" type="ORF">LQ318_09440</name>
</gene>
<evidence type="ECO:0000256" key="4">
    <source>
        <dbReference type="ARBA" id="ARBA00023136"/>
    </source>
</evidence>
<feature type="transmembrane region" description="Helical" evidence="5">
    <location>
        <begin position="106"/>
        <end position="125"/>
    </location>
</feature>
<feature type="transmembrane region" description="Helical" evidence="5">
    <location>
        <begin position="145"/>
        <end position="169"/>
    </location>
</feature>
<dbReference type="PANTHER" id="PTHR43701">
    <property type="entry name" value="MEMBRANE TRANSPORTER PROTEIN MJ0441-RELATED"/>
    <property type="match status" value="1"/>
</dbReference>
<evidence type="ECO:0000256" key="5">
    <source>
        <dbReference type="RuleBase" id="RU363041"/>
    </source>
</evidence>
<feature type="transmembrane region" description="Helical" evidence="5">
    <location>
        <begin position="248"/>
        <end position="266"/>
    </location>
</feature>
<protein>
    <recommendedName>
        <fullName evidence="5">Probable membrane transporter protein</fullName>
    </recommendedName>
</protein>
<keyword evidence="2 5" id="KW-0812">Transmembrane</keyword>
<name>A0ABT3PZ62_9BACT</name>
<dbReference type="Pfam" id="PF01925">
    <property type="entry name" value="TauE"/>
    <property type="match status" value="1"/>
</dbReference>
<dbReference type="EMBL" id="JAJNDC010000002">
    <property type="protein sequence ID" value="MCW9713126.1"/>
    <property type="molecule type" value="Genomic_DNA"/>
</dbReference>
<organism evidence="6 7">
    <name type="scientific">Fodinibius salicampi</name>
    <dbReference type="NCBI Taxonomy" id="1920655"/>
    <lineage>
        <taxon>Bacteria</taxon>
        <taxon>Pseudomonadati</taxon>
        <taxon>Balneolota</taxon>
        <taxon>Balneolia</taxon>
        <taxon>Balneolales</taxon>
        <taxon>Balneolaceae</taxon>
        <taxon>Fodinibius</taxon>
    </lineage>
</organism>
<dbReference type="Proteomes" id="UP001207337">
    <property type="component" value="Unassembled WGS sequence"/>
</dbReference>
<evidence type="ECO:0000256" key="2">
    <source>
        <dbReference type="ARBA" id="ARBA00022692"/>
    </source>
</evidence>
<dbReference type="InterPro" id="IPR051598">
    <property type="entry name" value="TSUP/Inactive_protease-like"/>
</dbReference>
<evidence type="ECO:0000256" key="3">
    <source>
        <dbReference type="ARBA" id="ARBA00022989"/>
    </source>
</evidence>
<feature type="transmembrane region" description="Helical" evidence="5">
    <location>
        <begin position="45"/>
        <end position="65"/>
    </location>
</feature>
<feature type="transmembrane region" description="Helical" evidence="5">
    <location>
        <begin position="222"/>
        <end position="241"/>
    </location>
</feature>
<evidence type="ECO:0000313" key="6">
    <source>
        <dbReference type="EMBL" id="MCW9713126.1"/>
    </source>
</evidence>
<comment type="subcellular location">
    <subcellularLocation>
        <location evidence="5">Cell membrane</location>
        <topology evidence="5">Multi-pass membrane protein</topology>
    </subcellularLocation>
    <subcellularLocation>
        <location evidence="1">Membrane</location>
        <topology evidence="1">Multi-pass membrane protein</topology>
    </subcellularLocation>
</comment>
<keyword evidence="4 5" id="KW-0472">Membrane</keyword>
<dbReference type="RefSeq" id="WP_265789629.1">
    <property type="nucleotide sequence ID" value="NZ_BAABRS010000002.1"/>
</dbReference>
<dbReference type="PANTHER" id="PTHR43701:SF5">
    <property type="entry name" value="MEMBRANE TRANSPORTER PROTEIN-RELATED"/>
    <property type="match status" value="1"/>
</dbReference>
<keyword evidence="3 5" id="KW-1133">Transmembrane helix</keyword>
<evidence type="ECO:0000256" key="1">
    <source>
        <dbReference type="ARBA" id="ARBA00004141"/>
    </source>
</evidence>
<keyword evidence="5" id="KW-1003">Cell membrane</keyword>
<dbReference type="InterPro" id="IPR002781">
    <property type="entry name" value="TM_pro_TauE-like"/>
</dbReference>
<reference evidence="6 7" key="1">
    <citation type="submission" date="2021-11" db="EMBL/GenBank/DDBJ databases">
        <title>Aliifidinibius sp. nov., a new bacterium isolated from saline soil.</title>
        <authorList>
            <person name="Galisteo C."/>
            <person name="De La Haba R."/>
            <person name="Sanchez-Porro C."/>
            <person name="Ventosa A."/>
        </authorList>
    </citation>
    <scope>NUCLEOTIDE SEQUENCE [LARGE SCALE GENOMIC DNA]</scope>
    <source>
        <strain evidence="6 7">KACC 190600</strain>
    </source>
</reference>
<proteinExistence type="inferred from homology"/>